<dbReference type="OrthoDB" id="2322670at2759"/>
<evidence type="ECO:0000313" key="3">
    <source>
        <dbReference type="Proteomes" id="UP000789508"/>
    </source>
</evidence>
<gene>
    <name evidence="2" type="ORF">ALEPTO_LOCUS11249</name>
</gene>
<sequence length="475" mass="54086">MANWSSTAYEYLKKTAFTNWSYNDFLQHARMQYPLVSPSDSNAVEEGWLRALQTITEETSAKSRPANKARKLASTLDAVKNSDMVQAFWLAQEATAKEVLLVLKAEAEGINTLRVVLDKKTTDIKRKLGNEPGHCDNPPIRKKPRLPQNDGNIIEDDLDNEIENDVKLQDHEEEISEGETQISTDHVCNWILSTGKDVREVLTTYRRSIPASKAHLYPAYFGILDLSGEDVEVKNLFTSDEWGEMIQDFQQNVQLSDLKEEHERPLYELMDRITEMLNKNPPDLITAIEGCAVEVQRLRLPMSEAAFGSNFTNLMTKGILTFDQIYHYEEGEIQSLGSAMISNLKANPTNRSLIGQKLDFRISKDRFEGLIGLRSGGLPPSPKSKKWSDKVDLSVTLRDALLTEGIENNGIALDLFRKLYILGVHTYDYNYNVYALDWKVREVWRLGLLKNVKLPLSIDELPVIEKFITTLMRIE</sequence>
<evidence type="ECO:0000256" key="1">
    <source>
        <dbReference type="SAM" id="MobiDB-lite"/>
    </source>
</evidence>
<protein>
    <submittedName>
        <fullName evidence="2">6739_t:CDS:1</fullName>
    </submittedName>
</protein>
<accession>A0A9N9ERV5</accession>
<dbReference type="Proteomes" id="UP000789508">
    <property type="component" value="Unassembled WGS sequence"/>
</dbReference>
<organism evidence="2 3">
    <name type="scientific">Ambispora leptoticha</name>
    <dbReference type="NCBI Taxonomy" id="144679"/>
    <lineage>
        <taxon>Eukaryota</taxon>
        <taxon>Fungi</taxon>
        <taxon>Fungi incertae sedis</taxon>
        <taxon>Mucoromycota</taxon>
        <taxon>Glomeromycotina</taxon>
        <taxon>Glomeromycetes</taxon>
        <taxon>Archaeosporales</taxon>
        <taxon>Ambisporaceae</taxon>
        <taxon>Ambispora</taxon>
    </lineage>
</organism>
<feature type="region of interest" description="Disordered" evidence="1">
    <location>
        <begin position="128"/>
        <end position="155"/>
    </location>
</feature>
<dbReference type="EMBL" id="CAJVPS010017027">
    <property type="protein sequence ID" value="CAG8692166.1"/>
    <property type="molecule type" value="Genomic_DNA"/>
</dbReference>
<feature type="non-terminal residue" evidence="2">
    <location>
        <position position="1"/>
    </location>
</feature>
<comment type="caution">
    <text evidence="2">The sequence shown here is derived from an EMBL/GenBank/DDBJ whole genome shotgun (WGS) entry which is preliminary data.</text>
</comment>
<keyword evidence="3" id="KW-1185">Reference proteome</keyword>
<dbReference type="AlphaFoldDB" id="A0A9N9ERV5"/>
<proteinExistence type="predicted"/>
<evidence type="ECO:0000313" key="2">
    <source>
        <dbReference type="EMBL" id="CAG8692166.1"/>
    </source>
</evidence>
<name>A0A9N9ERV5_9GLOM</name>
<reference evidence="2" key="1">
    <citation type="submission" date="2021-06" db="EMBL/GenBank/DDBJ databases">
        <authorList>
            <person name="Kallberg Y."/>
            <person name="Tangrot J."/>
            <person name="Rosling A."/>
        </authorList>
    </citation>
    <scope>NUCLEOTIDE SEQUENCE</scope>
    <source>
        <strain evidence="2">FL130A</strain>
    </source>
</reference>